<dbReference type="EMBL" id="FN543107">
    <property type="protein sequence ID" value="CBA31840.1"/>
    <property type="molecule type" value="Genomic_DNA"/>
</dbReference>
<feature type="domain" description="Thiolase C-terminal" evidence="7">
    <location>
        <begin position="292"/>
        <end position="415"/>
    </location>
</feature>
<dbReference type="InterPro" id="IPR020617">
    <property type="entry name" value="Thiolase_C"/>
</dbReference>
<evidence type="ECO:0000256" key="2">
    <source>
        <dbReference type="ARBA" id="ARBA00022679"/>
    </source>
</evidence>
<proteinExistence type="inferred from homology"/>
<evidence type="ECO:0000313" key="8">
    <source>
        <dbReference type="EMBL" id="CBA31840.1"/>
    </source>
</evidence>
<dbReference type="PANTHER" id="PTHR18919:SF107">
    <property type="entry name" value="ACETYL-COA ACETYLTRANSFERASE, CYTOSOLIC"/>
    <property type="match status" value="1"/>
</dbReference>
<dbReference type="AlphaFoldDB" id="C9YEA7"/>
<protein>
    <recommendedName>
        <fullName evidence="9">Acetyl-CoA acetyltransferase</fullName>
    </recommendedName>
</protein>
<dbReference type="InterPro" id="IPR020613">
    <property type="entry name" value="Thiolase_CS"/>
</dbReference>
<evidence type="ECO:0000256" key="3">
    <source>
        <dbReference type="ARBA" id="ARBA00023315"/>
    </source>
</evidence>
<dbReference type="CDD" id="cd00751">
    <property type="entry name" value="thiolase"/>
    <property type="match status" value="1"/>
</dbReference>
<evidence type="ECO:0000256" key="4">
    <source>
        <dbReference type="RuleBase" id="RU003557"/>
    </source>
</evidence>
<dbReference type="Gene3D" id="3.40.47.10">
    <property type="match status" value="1"/>
</dbReference>
<accession>C9YEA7</accession>
<keyword evidence="2 4" id="KW-0808">Transferase</keyword>
<evidence type="ECO:0000256" key="5">
    <source>
        <dbReference type="SAM" id="MobiDB-lite"/>
    </source>
</evidence>
<dbReference type="PANTHER" id="PTHR18919">
    <property type="entry name" value="ACETYL-COA C-ACYLTRANSFERASE"/>
    <property type="match status" value="1"/>
</dbReference>
<keyword evidence="3 4" id="KW-0012">Acyltransferase</keyword>
<evidence type="ECO:0008006" key="9">
    <source>
        <dbReference type="Google" id="ProtNLM"/>
    </source>
</evidence>
<dbReference type="InterPro" id="IPR020616">
    <property type="entry name" value="Thiolase_N"/>
</dbReference>
<dbReference type="PROSITE" id="PS00737">
    <property type="entry name" value="THIOLASE_2"/>
    <property type="match status" value="1"/>
</dbReference>
<evidence type="ECO:0000256" key="1">
    <source>
        <dbReference type="ARBA" id="ARBA00010982"/>
    </source>
</evidence>
<feature type="region of interest" description="Disordered" evidence="5">
    <location>
        <begin position="1"/>
        <end position="25"/>
    </location>
</feature>
<reference evidence="8" key="1">
    <citation type="journal article" date="2010" name="Nature">
        <title>The Dynamic genome of Hydra.</title>
        <authorList>
            <person name="Chapman J.A."/>
            <person name="Kirkness E.F."/>
            <person name="Simakov O."/>
            <person name="Hampson S.E."/>
            <person name="Mitros T."/>
            <person name="Weinmaier T."/>
            <person name="Rattei T."/>
            <person name="Balasubramanian P.G."/>
            <person name="Borman J."/>
            <person name="Busam D."/>
            <person name="Disbennett K."/>
            <person name="Pfannkoch C."/>
            <person name="Sumin N."/>
            <person name="Sutton G."/>
            <person name="Viswanathan L."/>
            <person name="Walenz B."/>
            <person name="Goodstein D.M."/>
            <person name="Hellsten U."/>
            <person name="Kawashima T."/>
            <person name="Prochnik S.E."/>
            <person name="Putnam N.H."/>
            <person name="Shu S."/>
            <person name="Blumberg B."/>
            <person name="Dana C.E."/>
            <person name="Gee L."/>
            <person name="Kibler D.F."/>
            <person name="Law L."/>
            <person name="Lindgens D."/>
            <person name="Martinez D.E."/>
            <person name="Peng J."/>
            <person name="Wigge P.A."/>
            <person name="Bertulat B."/>
            <person name="Guder C."/>
            <person name="Nakamura Y."/>
            <person name="Ozbek S."/>
            <person name="Watanabe H."/>
            <person name="Khalturin K."/>
            <person name="Hemmrich G."/>
            <person name="Franke A."/>
            <person name="Augustin R."/>
            <person name="Fraune S."/>
            <person name="Hayakawa E."/>
            <person name="Hayakawa S."/>
            <person name="Hirose M."/>
            <person name="Hwang J."/>
            <person name="Ikeo K."/>
            <person name="Nishimiya-Fujisawa C."/>
            <person name="Ogura A."/>
            <person name="Takahashi T."/>
            <person name="Steinmetz P.R."/>
            <person name="Zhang X."/>
            <person name="Aufschnaiter R."/>
            <person name="Eder M.K."/>
            <person name="Gorny A.K."/>
            <person name="Salvenmoser W."/>
            <person name="Heimberg A.M."/>
            <person name="Wheeler B.M."/>
            <person name="Peterson K.J."/>
            <person name="Boettger A."/>
            <person name="Tischler P."/>
            <person name="Wolf A."/>
            <person name="Gojobori T."/>
            <person name="Remington K.A."/>
            <person name="Strausberg R.L."/>
            <person name="Venter J."/>
            <person name="Technau U."/>
            <person name="Hobmayer B."/>
            <person name="Bosch T.C."/>
            <person name="Holstein T.W."/>
            <person name="Fujisawa T."/>
            <person name="Bode H.R."/>
            <person name="David C.N."/>
            <person name="Rokhsar D.S."/>
            <person name="Steele R.E."/>
        </authorList>
    </citation>
    <scope>NUCLEOTIDE SEQUENCE</scope>
</reference>
<dbReference type="Pfam" id="PF00108">
    <property type="entry name" value="Thiolase_N"/>
    <property type="match status" value="1"/>
</dbReference>
<organism evidence="8">
    <name type="scientific">Curvibacter symbiont subsp. Hydra magnipapillata</name>
    <dbReference type="NCBI Taxonomy" id="667019"/>
    <lineage>
        <taxon>Bacteria</taxon>
        <taxon>Pseudomonadati</taxon>
        <taxon>Pseudomonadota</taxon>
        <taxon>Betaproteobacteria</taxon>
        <taxon>Burkholderiales</taxon>
        <taxon>Comamonadaceae</taxon>
        <taxon>Curvibacter</taxon>
    </lineage>
</organism>
<dbReference type="PIRSF" id="PIRSF000429">
    <property type="entry name" value="Ac-CoA_Ac_transf"/>
    <property type="match status" value="1"/>
</dbReference>
<dbReference type="NCBIfam" id="TIGR01930">
    <property type="entry name" value="AcCoA-C-Actrans"/>
    <property type="match status" value="1"/>
</dbReference>
<name>C9YEA7_CURXX</name>
<feature type="domain" description="Thiolase N-terminal" evidence="6">
    <location>
        <begin position="35"/>
        <end position="283"/>
    </location>
</feature>
<evidence type="ECO:0000259" key="7">
    <source>
        <dbReference type="Pfam" id="PF02803"/>
    </source>
</evidence>
<evidence type="ECO:0000259" key="6">
    <source>
        <dbReference type="Pfam" id="PF00108"/>
    </source>
</evidence>
<comment type="similarity">
    <text evidence="1 4">Belongs to the thiolase-like superfamily. Thiolase family.</text>
</comment>
<dbReference type="InterPro" id="IPR002155">
    <property type="entry name" value="Thiolase"/>
</dbReference>
<dbReference type="InterPro" id="IPR016039">
    <property type="entry name" value="Thiolase-like"/>
</dbReference>
<dbReference type="GO" id="GO:0003988">
    <property type="term" value="F:acetyl-CoA C-acyltransferase activity"/>
    <property type="evidence" value="ECO:0007669"/>
    <property type="project" value="UniProtKB-ARBA"/>
</dbReference>
<dbReference type="SUPFAM" id="SSF53901">
    <property type="entry name" value="Thiolase-like"/>
    <property type="match status" value="1"/>
</dbReference>
<gene>
    <name evidence="8" type="ORF">Csp_D29130</name>
</gene>
<dbReference type="Pfam" id="PF02803">
    <property type="entry name" value="Thiolase_C"/>
    <property type="match status" value="1"/>
</dbReference>
<sequence>MGLHGQWQDGPPGTEPQPALSPARGRAMPDTAALIAAWARSAVAPHGGAFRHLHAHEIGAPVLQALLERAGIPASAVDAVVMGNALGAGGNPARMVALAAGLPDRCAAFSVDTQCCAGLDAVAVAAGLLASGQAEVVVAGGVEAWSRAPIRQHRPLMAGEPATPYERPAFAPEPARDPDLLQAAADYAATHHISRVQQDDYALDSHERALAHRELQATEIVPVAGLHWDAYPRAMRPAAAARLPVQAVGAQKDAGTAPMDCAVSTLAISTRADGAAMVLLMTEAAARKHGVRPAAQLRASASVGQDPAMPLLAAEAATRAVLLRANVRDASDCEVIELHDAFAVQGLSYCAALGLCPDSINRLGGGIARGHPIGASGAIALVRVLADLQRLGRPGAFGLAAVAGAGGIGAATLVEWLGETA</sequence>